<evidence type="ECO:0000256" key="1">
    <source>
        <dbReference type="SAM" id="MobiDB-lite"/>
    </source>
</evidence>
<dbReference type="EMBL" id="JAGTJR010000015">
    <property type="protein sequence ID" value="KAH7048381.1"/>
    <property type="molecule type" value="Genomic_DNA"/>
</dbReference>
<accession>A0ABQ8G8R3</accession>
<organism evidence="2 3">
    <name type="scientific">Macrophomina phaseolina</name>
    <dbReference type="NCBI Taxonomy" id="35725"/>
    <lineage>
        <taxon>Eukaryota</taxon>
        <taxon>Fungi</taxon>
        <taxon>Dikarya</taxon>
        <taxon>Ascomycota</taxon>
        <taxon>Pezizomycotina</taxon>
        <taxon>Dothideomycetes</taxon>
        <taxon>Dothideomycetes incertae sedis</taxon>
        <taxon>Botryosphaeriales</taxon>
        <taxon>Botryosphaeriaceae</taxon>
        <taxon>Macrophomina</taxon>
    </lineage>
</organism>
<sequence>MSSDDSKVCTTPSHISPHLPTTPITDKHHSQLLVAILDACDIKFTSDDHIKIAVKLGGNVTGNAIRQRIAKIRKNGPAILASTAASTANTPGKKPAGNGAATSPGKKARTPKSSALLGPLLSEDDEEDETTPGAKENKKAGAEGGSGRASKKRSKPEGEEGEGEGDDVALPGTPTKKAKTEEAVEEAGAGTEEADEDVDIRSFFDIDAAGAEDPGDAV</sequence>
<gene>
    <name evidence="2" type="ORF">B0J12DRAFT_700252</name>
</gene>
<feature type="region of interest" description="Disordered" evidence="1">
    <location>
        <begin position="85"/>
        <end position="218"/>
    </location>
</feature>
<name>A0ABQ8G8R3_9PEZI</name>
<keyword evidence="3" id="KW-1185">Reference proteome</keyword>
<reference evidence="2 3" key="1">
    <citation type="journal article" date="2021" name="Nat. Commun.">
        <title>Genetic determinants of endophytism in the Arabidopsis root mycobiome.</title>
        <authorList>
            <person name="Mesny F."/>
            <person name="Miyauchi S."/>
            <person name="Thiergart T."/>
            <person name="Pickel B."/>
            <person name="Atanasova L."/>
            <person name="Karlsson M."/>
            <person name="Huettel B."/>
            <person name="Barry K.W."/>
            <person name="Haridas S."/>
            <person name="Chen C."/>
            <person name="Bauer D."/>
            <person name="Andreopoulos W."/>
            <person name="Pangilinan J."/>
            <person name="LaButti K."/>
            <person name="Riley R."/>
            <person name="Lipzen A."/>
            <person name="Clum A."/>
            <person name="Drula E."/>
            <person name="Henrissat B."/>
            <person name="Kohler A."/>
            <person name="Grigoriev I.V."/>
            <person name="Martin F.M."/>
            <person name="Hacquard S."/>
        </authorList>
    </citation>
    <scope>NUCLEOTIDE SEQUENCE [LARGE SCALE GENOMIC DNA]</scope>
    <source>
        <strain evidence="2 3">MPI-SDFR-AT-0080</strain>
    </source>
</reference>
<comment type="caution">
    <text evidence="2">The sequence shown here is derived from an EMBL/GenBank/DDBJ whole genome shotgun (WGS) entry which is preliminary data.</text>
</comment>
<evidence type="ECO:0000313" key="2">
    <source>
        <dbReference type="EMBL" id="KAH7048381.1"/>
    </source>
</evidence>
<protein>
    <submittedName>
        <fullName evidence="2">Uncharacterized protein</fullName>
    </submittedName>
</protein>
<feature type="region of interest" description="Disordered" evidence="1">
    <location>
        <begin position="1"/>
        <end position="25"/>
    </location>
</feature>
<proteinExistence type="predicted"/>
<dbReference type="Proteomes" id="UP000774617">
    <property type="component" value="Unassembled WGS sequence"/>
</dbReference>
<evidence type="ECO:0000313" key="3">
    <source>
        <dbReference type="Proteomes" id="UP000774617"/>
    </source>
</evidence>